<keyword evidence="3" id="KW-0675">Receptor</keyword>
<dbReference type="Proteomes" id="UP000289340">
    <property type="component" value="Chromosome 11"/>
</dbReference>
<reference evidence="3 4" key="1">
    <citation type="submission" date="2018-09" db="EMBL/GenBank/DDBJ databases">
        <title>A high-quality reference genome of wild soybean provides a powerful tool to mine soybean genomes.</title>
        <authorList>
            <person name="Xie M."/>
            <person name="Chung C.Y.L."/>
            <person name="Li M.-W."/>
            <person name="Wong F.-L."/>
            <person name="Chan T.-F."/>
            <person name="Lam H.-M."/>
        </authorList>
    </citation>
    <scope>NUCLEOTIDE SEQUENCE [LARGE SCALE GENOMIC DNA]</scope>
    <source>
        <strain evidence="4">cv. W05</strain>
        <tissue evidence="3">Hypocotyl of etiolated seedlings</tissue>
    </source>
</reference>
<dbReference type="Pfam" id="PF12799">
    <property type="entry name" value="LRR_4"/>
    <property type="match status" value="1"/>
</dbReference>
<dbReference type="PANTHER" id="PTHR48065">
    <property type="entry name" value="OS10G0469600 PROTEIN"/>
    <property type="match status" value="1"/>
</dbReference>
<dbReference type="GO" id="GO:0016301">
    <property type="term" value="F:kinase activity"/>
    <property type="evidence" value="ECO:0007669"/>
    <property type="project" value="UniProtKB-KW"/>
</dbReference>
<keyword evidence="2" id="KW-0677">Repeat</keyword>
<evidence type="ECO:0000313" key="4">
    <source>
        <dbReference type="Proteomes" id="UP000289340"/>
    </source>
</evidence>
<proteinExistence type="predicted"/>
<comment type="caution">
    <text evidence="3">The sequence shown here is derived from an EMBL/GenBank/DDBJ whole genome shotgun (WGS) entry which is preliminary data.</text>
</comment>
<evidence type="ECO:0000313" key="3">
    <source>
        <dbReference type="EMBL" id="RZB80925.1"/>
    </source>
</evidence>
<keyword evidence="3" id="KW-0418">Kinase</keyword>
<dbReference type="InterPro" id="IPR032675">
    <property type="entry name" value="LRR_dom_sf"/>
</dbReference>
<accession>A0A445I4C3</accession>
<name>A0A445I4C3_GLYSO</name>
<gene>
    <name evidence="3" type="ORF">D0Y65_030598</name>
</gene>
<dbReference type="InterPro" id="IPR025875">
    <property type="entry name" value="Leu-rich_rpt_4"/>
</dbReference>
<evidence type="ECO:0000256" key="2">
    <source>
        <dbReference type="ARBA" id="ARBA00022737"/>
    </source>
</evidence>
<dbReference type="AlphaFoldDB" id="A0A445I4C3"/>
<protein>
    <submittedName>
        <fullName evidence="3">Putative inactive leucine-rich repeat receptor-like protein kinase</fullName>
    </submittedName>
</protein>
<evidence type="ECO:0000256" key="1">
    <source>
        <dbReference type="ARBA" id="ARBA00022614"/>
    </source>
</evidence>
<dbReference type="InterPro" id="IPR001611">
    <property type="entry name" value="Leu-rich_rpt"/>
</dbReference>
<dbReference type="PRINTS" id="PR00019">
    <property type="entry name" value="LEURICHRPT"/>
</dbReference>
<dbReference type="PROSITE" id="PS51450">
    <property type="entry name" value="LRR"/>
    <property type="match status" value="1"/>
</dbReference>
<organism evidence="3 4">
    <name type="scientific">Glycine soja</name>
    <name type="common">Wild soybean</name>
    <dbReference type="NCBI Taxonomy" id="3848"/>
    <lineage>
        <taxon>Eukaryota</taxon>
        <taxon>Viridiplantae</taxon>
        <taxon>Streptophyta</taxon>
        <taxon>Embryophyta</taxon>
        <taxon>Tracheophyta</taxon>
        <taxon>Spermatophyta</taxon>
        <taxon>Magnoliopsida</taxon>
        <taxon>eudicotyledons</taxon>
        <taxon>Gunneridae</taxon>
        <taxon>Pentapetalae</taxon>
        <taxon>rosids</taxon>
        <taxon>fabids</taxon>
        <taxon>Fabales</taxon>
        <taxon>Fabaceae</taxon>
        <taxon>Papilionoideae</taxon>
        <taxon>50 kb inversion clade</taxon>
        <taxon>NPAAA clade</taxon>
        <taxon>indigoferoid/millettioid clade</taxon>
        <taxon>Phaseoleae</taxon>
        <taxon>Glycine</taxon>
        <taxon>Glycine subgen. Soja</taxon>
    </lineage>
</organism>
<keyword evidence="1" id="KW-0433">Leucine-rich repeat</keyword>
<keyword evidence="4" id="KW-1185">Reference proteome</keyword>
<dbReference type="SUPFAM" id="SSF52058">
    <property type="entry name" value="L domain-like"/>
    <property type="match status" value="1"/>
</dbReference>
<dbReference type="Gene3D" id="3.80.10.10">
    <property type="entry name" value="Ribonuclease Inhibitor"/>
    <property type="match status" value="1"/>
</dbReference>
<dbReference type="EMBL" id="QZWG01000011">
    <property type="protein sequence ID" value="RZB80925.1"/>
    <property type="molecule type" value="Genomic_DNA"/>
</dbReference>
<keyword evidence="3" id="KW-0808">Transferase</keyword>
<dbReference type="PANTHER" id="PTHR48065:SF75">
    <property type="entry name" value="LEUCINE-RICH REPEAT-CONTAINING N-TERMINAL PLANT-TYPE DOMAIN-CONTAINING PROTEIN"/>
    <property type="match status" value="1"/>
</dbReference>
<sequence>MMIISLGLMSTTHDLPLNALHTLRVLDLSNNQLSGELPHLKNLANLQVLNLENNTFGPHFPSLPTKLVSLVLRNNSFRLSVPSNLSSFYLLQRLDLSLNSKRVVRASTRSIIEHVSSANTSKLLTDARYILETMKMGANLPAYRTFALDEPKEATKNFDESSFTSEGPHG</sequence>